<evidence type="ECO:0000313" key="2">
    <source>
        <dbReference type="RefSeq" id="XP_075092306.1"/>
    </source>
</evidence>
<evidence type="ECO:0000313" key="1">
    <source>
        <dbReference type="Proteomes" id="UP000790787"/>
    </source>
</evidence>
<sequence length="610" mass="70532">MAEQILSLGVLIDIVDEEWMRDTLPEDDLPLPPVLLPKTDDNEDSNCGVWEQAKSYFKFENWWLNVEGFEDIIREWWGSFEFSGRPDYILACKLKTLKGKLKGWSRSYEGNLGLQKSKLLSQLADFETTQQLRALTEEESVRKAATLMEIEVQLKNEEIAWRQKSRALWLKEGDRNTKFFHRTANARKRNNNIDQIMIRHEVIEDPERIENEIIEFYKELYTEPEQWRPTVNFENTTSISESERESLQSNFEEQEVLSSLKMCASDKAPGPDGYTMGFFRKCWDILKEDIMAAFNNFHSQEMFEKSFNATYIALIPKKTGAKELRDFRPISLIGSFYKLLSKVLTERLKRVVGKLVDAQQMAFIKGRQIIDAVMIANEAVDSRIKKKEPGILCKLDIEKAYDHVNWSFLLRMLEQMGFGQKWIRWMKFCISTVKFSILINGSPKGYFHSHRGLRQGDPLSPFLFIIAMEGLNNMIKTAKVSGWVKGFEVNRSGANNLEITHLQYADDTLVFCDAEKDQLRFLRIILVLFEGVSGLHINWRKSNIFPINEVNNMGQLTQILGGEVGSLPTVYLGMPLGARSKSKEIWNSVIEKCEKKLSRWKSQYLSLGVG</sequence>
<dbReference type="RefSeq" id="XP_075092306.1">
    <property type="nucleotide sequence ID" value="XM_075236205.1"/>
</dbReference>
<keyword evidence="1" id="KW-1185">Reference proteome</keyword>
<protein>
    <submittedName>
        <fullName evidence="2">Uncharacterized protein LOC107821421</fullName>
    </submittedName>
</protein>
<dbReference type="Proteomes" id="UP000790787">
    <property type="component" value="Chromosome 18"/>
</dbReference>
<reference evidence="1" key="1">
    <citation type="journal article" date="2014" name="Nat. Commun.">
        <title>The tobacco genome sequence and its comparison with those of tomato and potato.</title>
        <authorList>
            <person name="Sierro N."/>
            <person name="Battey J.N."/>
            <person name="Ouadi S."/>
            <person name="Bakaher N."/>
            <person name="Bovet L."/>
            <person name="Willig A."/>
            <person name="Goepfert S."/>
            <person name="Peitsch M.C."/>
            <person name="Ivanov N.V."/>
        </authorList>
    </citation>
    <scope>NUCLEOTIDE SEQUENCE [LARGE SCALE GENOMIC DNA]</scope>
</reference>
<organism evidence="1 2">
    <name type="scientific">Nicotiana tabacum</name>
    <name type="common">Common tobacco</name>
    <dbReference type="NCBI Taxonomy" id="4097"/>
    <lineage>
        <taxon>Eukaryota</taxon>
        <taxon>Viridiplantae</taxon>
        <taxon>Streptophyta</taxon>
        <taxon>Embryophyta</taxon>
        <taxon>Tracheophyta</taxon>
        <taxon>Spermatophyta</taxon>
        <taxon>Magnoliopsida</taxon>
        <taxon>eudicotyledons</taxon>
        <taxon>Gunneridae</taxon>
        <taxon>Pentapetalae</taxon>
        <taxon>asterids</taxon>
        <taxon>lamiids</taxon>
        <taxon>Solanales</taxon>
        <taxon>Solanaceae</taxon>
        <taxon>Nicotianoideae</taxon>
        <taxon>Nicotianeae</taxon>
        <taxon>Nicotiana</taxon>
    </lineage>
</organism>
<reference evidence="2" key="2">
    <citation type="submission" date="2025-08" db="UniProtKB">
        <authorList>
            <consortium name="RefSeq"/>
        </authorList>
    </citation>
    <scope>IDENTIFICATION</scope>
    <source>
        <tissue evidence="2">Leaf</tissue>
    </source>
</reference>
<accession>A0AC58T4Z2</accession>
<gene>
    <name evidence="2" type="primary">LOC107821421</name>
</gene>
<name>A0AC58T4Z2_TOBAC</name>
<proteinExistence type="predicted"/>